<evidence type="ECO:0000313" key="5">
    <source>
        <dbReference type="EMBL" id="RUL87079.1"/>
    </source>
</evidence>
<dbReference type="PANTHER" id="PTHR43464">
    <property type="entry name" value="METHYLTRANSFERASE"/>
    <property type="match status" value="1"/>
</dbReference>
<dbReference type="SUPFAM" id="SSF53335">
    <property type="entry name" value="S-adenosyl-L-methionine-dependent methyltransferases"/>
    <property type="match status" value="1"/>
</dbReference>
<keyword evidence="3" id="KW-0949">S-adenosyl-L-methionine</keyword>
<evidence type="ECO:0000256" key="1">
    <source>
        <dbReference type="ARBA" id="ARBA00022603"/>
    </source>
</evidence>
<dbReference type="Pfam" id="PF08241">
    <property type="entry name" value="Methyltransf_11"/>
    <property type="match status" value="1"/>
</dbReference>
<dbReference type="AlphaFoldDB" id="A0A432MIF5"/>
<dbReference type="GO" id="GO:0032259">
    <property type="term" value="P:methylation"/>
    <property type="evidence" value="ECO:0007669"/>
    <property type="project" value="UniProtKB-KW"/>
</dbReference>
<dbReference type="PANTHER" id="PTHR43464:SF19">
    <property type="entry name" value="UBIQUINONE BIOSYNTHESIS O-METHYLTRANSFERASE, MITOCHONDRIAL"/>
    <property type="match status" value="1"/>
</dbReference>
<protein>
    <submittedName>
        <fullName evidence="5">Class I SAM-dependent methyltransferase</fullName>
    </submittedName>
</protein>
<dbReference type="InterPro" id="IPR013216">
    <property type="entry name" value="Methyltransf_11"/>
</dbReference>
<evidence type="ECO:0000256" key="3">
    <source>
        <dbReference type="ARBA" id="ARBA00022691"/>
    </source>
</evidence>
<dbReference type="OrthoDB" id="8936324at2"/>
<dbReference type="GO" id="GO:0008757">
    <property type="term" value="F:S-adenosylmethionine-dependent methyltransferase activity"/>
    <property type="evidence" value="ECO:0007669"/>
    <property type="project" value="InterPro"/>
</dbReference>
<dbReference type="Gene3D" id="3.40.50.150">
    <property type="entry name" value="Vaccinia Virus protein VP39"/>
    <property type="match status" value="1"/>
</dbReference>
<dbReference type="EMBL" id="RYZH01000026">
    <property type="protein sequence ID" value="RUL87079.1"/>
    <property type="molecule type" value="Genomic_DNA"/>
</dbReference>
<dbReference type="Proteomes" id="UP000280296">
    <property type="component" value="Unassembled WGS sequence"/>
</dbReference>
<gene>
    <name evidence="5" type="ORF">TsocGM_14160</name>
</gene>
<organism evidence="5 6">
    <name type="scientific">Tautonia sociabilis</name>
    <dbReference type="NCBI Taxonomy" id="2080755"/>
    <lineage>
        <taxon>Bacteria</taxon>
        <taxon>Pseudomonadati</taxon>
        <taxon>Planctomycetota</taxon>
        <taxon>Planctomycetia</taxon>
        <taxon>Isosphaerales</taxon>
        <taxon>Isosphaeraceae</taxon>
        <taxon>Tautonia</taxon>
    </lineage>
</organism>
<sequence length="280" mass="31391">MSIATPPSPIPADPNAIPDRKDLEREFHNRRERDRQQDAASFLDRYPNKKFYALARSSKAFMNRWMARHAPGSRALAYCCGLGQDAIELARLGAKDVVGIDISDVSIETARREAEAAGVADRTRFLVMDAERTSFPDDSFDVIVVNGCLHHLDLAAAFAELRRILTPNGRIICTEALAHNPIVMAYRRRTPHLRTAFEVDHILRVEDIRRALESFDRVDIRFFHLASIAALPLRTTRLFSPALAVLDAVDGAILRIPGLRRWAWQAIFELSGPKGKDAVA</sequence>
<comment type="caution">
    <text evidence="5">The sequence shown here is derived from an EMBL/GenBank/DDBJ whole genome shotgun (WGS) entry which is preliminary data.</text>
</comment>
<evidence type="ECO:0000313" key="6">
    <source>
        <dbReference type="Proteomes" id="UP000280296"/>
    </source>
</evidence>
<reference evidence="5 6" key="2">
    <citation type="submission" date="2019-01" db="EMBL/GenBank/DDBJ databases">
        <title>Tautonia sociabilis, a novel thermotolerant planctomycete of Isosphaeraceae family, isolated from a 4000 m deep subterranean habitat.</title>
        <authorList>
            <person name="Kovaleva O.L."/>
            <person name="Elcheninov A.G."/>
            <person name="Van Heerden E."/>
            <person name="Toshchakov S.V."/>
            <person name="Novikov A."/>
            <person name="Bonch-Osmolovskaya E.A."/>
            <person name="Kublanov I.V."/>
        </authorList>
    </citation>
    <scope>NUCLEOTIDE SEQUENCE [LARGE SCALE GENOMIC DNA]</scope>
    <source>
        <strain evidence="5 6">GM2012</strain>
    </source>
</reference>
<evidence type="ECO:0000259" key="4">
    <source>
        <dbReference type="Pfam" id="PF08241"/>
    </source>
</evidence>
<keyword evidence="1 5" id="KW-0489">Methyltransferase</keyword>
<name>A0A432MIF5_9BACT</name>
<evidence type="ECO:0000256" key="2">
    <source>
        <dbReference type="ARBA" id="ARBA00022679"/>
    </source>
</evidence>
<keyword evidence="2 5" id="KW-0808">Transferase</keyword>
<proteinExistence type="predicted"/>
<feature type="domain" description="Methyltransferase type 11" evidence="4">
    <location>
        <begin position="80"/>
        <end position="173"/>
    </location>
</feature>
<reference evidence="5 6" key="1">
    <citation type="submission" date="2018-12" db="EMBL/GenBank/DDBJ databases">
        <authorList>
            <person name="Toschakov S.V."/>
        </authorList>
    </citation>
    <scope>NUCLEOTIDE SEQUENCE [LARGE SCALE GENOMIC DNA]</scope>
    <source>
        <strain evidence="5 6">GM2012</strain>
    </source>
</reference>
<dbReference type="CDD" id="cd02440">
    <property type="entry name" value="AdoMet_MTases"/>
    <property type="match status" value="1"/>
</dbReference>
<keyword evidence="6" id="KW-1185">Reference proteome</keyword>
<dbReference type="InterPro" id="IPR029063">
    <property type="entry name" value="SAM-dependent_MTases_sf"/>
</dbReference>
<accession>A0A432MIF5</accession>
<dbReference type="RefSeq" id="WP_126726123.1">
    <property type="nucleotide sequence ID" value="NZ_RYZH01000026.1"/>
</dbReference>